<dbReference type="SMART" id="SM00297">
    <property type="entry name" value="BROMO"/>
    <property type="match status" value="1"/>
</dbReference>
<evidence type="ECO:0000256" key="2">
    <source>
        <dbReference type="PROSITE-ProRule" id="PRU00035"/>
    </source>
</evidence>
<dbReference type="InterPro" id="IPR001487">
    <property type="entry name" value="Bromodomain"/>
</dbReference>
<evidence type="ECO:0000313" key="6">
    <source>
        <dbReference type="Proteomes" id="UP001164929"/>
    </source>
</evidence>
<dbReference type="InterPro" id="IPR001005">
    <property type="entry name" value="SANT/Myb"/>
</dbReference>
<keyword evidence="1 2" id="KW-0103">Bromodomain</keyword>
<name>A0AAD6W5U0_9ROSI</name>
<dbReference type="CDD" id="cd00167">
    <property type="entry name" value="SANT"/>
    <property type="match status" value="1"/>
</dbReference>
<dbReference type="Proteomes" id="UP001164929">
    <property type="component" value="Chromosome 4"/>
</dbReference>
<sequence>MGTEILIKQWGTWEELLLGGAVIRHGTRDWNLVASELRARTVNCPYTFTPEICKAKYEDLQQRYSGCKAWFEELRKKRMAELRRALEQSEGSIGKQHKNLRFRVSWPKHEIMNARVSLMDRWSLESKLEILKAERREDCHVSYDSSQTESPVLFRKCDGIESSSKETSKDGLSAGSFTQDTKTNRTPECRVPTDMPAAEMEIKPEVSISPEENKVSSIWKLSDSIFAGQVSSLKRRRGKRKRKDCSKDVKEGSVGESEFLGSADALFATRCKDNSTSTSGQIARCSTVDDQSRGSSKDRVVDVRVIFDSIAENKCASVFHRRLDSQKRGRYKKMILQHMDIDTIRSRIASGSITTAKEIFRDLLLLANNALVFYSKTTREYKSALLLRDIVTKSLRQNLKNYITKTTITFLSTTSPLLNPPVKPQSARPGNGKLSGKVTKAGKLVARTPNTGKRPNNVHSPPSAESSALKKKGSHSPLLAESLAMRKKSSHSFPSAESLATRKKGFGRPRKTGQESTTQRFESLPKGRKRSRVK</sequence>
<comment type="caution">
    <text evidence="5">The sequence shown here is derived from an EMBL/GenBank/DDBJ whole genome shotgun (WGS) entry which is preliminary data.</text>
</comment>
<evidence type="ECO:0000256" key="1">
    <source>
        <dbReference type="ARBA" id="ARBA00023117"/>
    </source>
</evidence>
<keyword evidence="6" id="KW-1185">Reference proteome</keyword>
<evidence type="ECO:0000259" key="4">
    <source>
        <dbReference type="PROSITE" id="PS50014"/>
    </source>
</evidence>
<dbReference type="AlphaFoldDB" id="A0AAD6W5U0"/>
<organism evidence="5 6">
    <name type="scientific">Populus alba x Populus x berolinensis</name>
    <dbReference type="NCBI Taxonomy" id="444605"/>
    <lineage>
        <taxon>Eukaryota</taxon>
        <taxon>Viridiplantae</taxon>
        <taxon>Streptophyta</taxon>
        <taxon>Embryophyta</taxon>
        <taxon>Tracheophyta</taxon>
        <taxon>Spermatophyta</taxon>
        <taxon>Magnoliopsida</taxon>
        <taxon>eudicotyledons</taxon>
        <taxon>Gunneridae</taxon>
        <taxon>Pentapetalae</taxon>
        <taxon>rosids</taxon>
        <taxon>fabids</taxon>
        <taxon>Malpighiales</taxon>
        <taxon>Salicaceae</taxon>
        <taxon>Saliceae</taxon>
        <taxon>Populus</taxon>
    </lineage>
</organism>
<feature type="region of interest" description="Disordered" evidence="3">
    <location>
        <begin position="414"/>
        <end position="534"/>
    </location>
</feature>
<dbReference type="PANTHER" id="PTHR15398">
    <property type="entry name" value="BROMODOMAIN-CONTAINING PROTEIN 8"/>
    <property type="match status" value="1"/>
</dbReference>
<feature type="compositionally biased region" description="Polar residues" evidence="3">
    <location>
        <begin position="448"/>
        <end position="466"/>
    </location>
</feature>
<dbReference type="PANTHER" id="PTHR15398:SF4">
    <property type="entry name" value="BROMODOMAIN-CONTAINING PROTEIN 8 ISOFORM X1"/>
    <property type="match status" value="1"/>
</dbReference>
<protein>
    <recommendedName>
        <fullName evidence="4">Bromo domain-containing protein</fullName>
    </recommendedName>
</protein>
<dbReference type="EMBL" id="JAQIZT010000004">
    <property type="protein sequence ID" value="KAJ6999736.1"/>
    <property type="molecule type" value="Genomic_DNA"/>
</dbReference>
<dbReference type="GO" id="GO:0035267">
    <property type="term" value="C:NuA4 histone acetyltransferase complex"/>
    <property type="evidence" value="ECO:0007669"/>
    <property type="project" value="TreeGrafter"/>
</dbReference>
<dbReference type="SUPFAM" id="SSF47370">
    <property type="entry name" value="Bromodomain"/>
    <property type="match status" value="1"/>
</dbReference>
<dbReference type="CDD" id="cd04369">
    <property type="entry name" value="Bromodomain"/>
    <property type="match status" value="1"/>
</dbReference>
<dbReference type="PROSITE" id="PS50014">
    <property type="entry name" value="BROMODOMAIN_2"/>
    <property type="match status" value="1"/>
</dbReference>
<dbReference type="Gene3D" id="1.20.920.10">
    <property type="entry name" value="Bromodomain-like"/>
    <property type="match status" value="1"/>
</dbReference>
<evidence type="ECO:0000256" key="3">
    <source>
        <dbReference type="SAM" id="MobiDB-lite"/>
    </source>
</evidence>
<evidence type="ECO:0000313" key="5">
    <source>
        <dbReference type="EMBL" id="KAJ6999736.1"/>
    </source>
</evidence>
<accession>A0AAD6W5U0</accession>
<dbReference type="Pfam" id="PF00439">
    <property type="entry name" value="Bromodomain"/>
    <property type="match status" value="1"/>
</dbReference>
<proteinExistence type="predicted"/>
<feature type="compositionally biased region" description="Basic residues" evidence="3">
    <location>
        <begin position="501"/>
        <end position="511"/>
    </location>
</feature>
<feature type="region of interest" description="Disordered" evidence="3">
    <location>
        <begin position="162"/>
        <end position="191"/>
    </location>
</feature>
<reference evidence="5 6" key="1">
    <citation type="journal article" date="2023" name="Mol. Ecol. Resour.">
        <title>Chromosome-level genome assembly of a triploid poplar Populus alba 'Berolinensis'.</title>
        <authorList>
            <person name="Chen S."/>
            <person name="Yu Y."/>
            <person name="Wang X."/>
            <person name="Wang S."/>
            <person name="Zhang T."/>
            <person name="Zhou Y."/>
            <person name="He R."/>
            <person name="Meng N."/>
            <person name="Wang Y."/>
            <person name="Liu W."/>
            <person name="Liu Z."/>
            <person name="Liu J."/>
            <person name="Guo Q."/>
            <person name="Huang H."/>
            <person name="Sederoff R.R."/>
            <person name="Wang G."/>
            <person name="Qu G."/>
            <person name="Chen S."/>
        </authorList>
    </citation>
    <scope>NUCLEOTIDE SEQUENCE [LARGE SCALE GENOMIC DNA]</scope>
    <source>
        <strain evidence="5">SC-2020</strain>
    </source>
</reference>
<dbReference type="InterPro" id="IPR036427">
    <property type="entry name" value="Bromodomain-like_sf"/>
</dbReference>
<gene>
    <name evidence="5" type="ORF">NC653_010473</name>
</gene>
<feature type="domain" description="Bromo" evidence="4">
    <location>
        <begin position="311"/>
        <end position="381"/>
    </location>
</feature>